<gene>
    <name evidence="1" type="ORF">DCCM_4719</name>
</gene>
<protein>
    <recommendedName>
        <fullName evidence="3">DUF2889 domain-containing protein</fullName>
    </recommendedName>
</protein>
<reference evidence="2" key="1">
    <citation type="submission" date="2018-02" db="EMBL/GenBank/DDBJ databases">
        <title>Genome sequence of Desulfocucumis palustris strain NAW-5.</title>
        <authorList>
            <person name="Watanabe M."/>
            <person name="Kojima H."/>
            <person name="Fukui M."/>
        </authorList>
    </citation>
    <scope>NUCLEOTIDE SEQUENCE [LARGE SCALE GENOMIC DNA]</scope>
    <source>
        <strain evidence="2">NAW-5</strain>
    </source>
</reference>
<name>A0A2L2XHF7_9FIRM</name>
<sequence length="275" mass="30145">MKVLYNRSLFCTVKKLHTGDILAETSLVGTDCEAVAGIRADLKTYHVKWAGWEIFRSPGGALDGRGEVDGIVGKEAYFNIGGELRKELGDVFGGVPGELLSECVRGLIQAETFIQVERGYPTPQSYDAYWKEFYKDSCRYYSNLDRISEEWHDYVGDAARRGNLYNKNKCCTVYLRSDGGYTSAGTFMDSFHEMGVVLHLSPDGIAIDCAGNFLRAPDRVCFENAEHLPRLMGKKVPGLSKKDIAATAGGPQGCVHLVDILYDLAGSAAVVFSGV</sequence>
<accession>A0A2L2XHF7</accession>
<evidence type="ECO:0000313" key="2">
    <source>
        <dbReference type="Proteomes" id="UP000239549"/>
    </source>
</evidence>
<proteinExistence type="predicted"/>
<dbReference type="AlphaFoldDB" id="A0A2L2XHF7"/>
<dbReference type="EMBL" id="BFAV01000173">
    <property type="protein sequence ID" value="GBF35590.1"/>
    <property type="molecule type" value="Genomic_DNA"/>
</dbReference>
<dbReference type="Proteomes" id="UP000239549">
    <property type="component" value="Unassembled WGS sequence"/>
</dbReference>
<evidence type="ECO:0000313" key="1">
    <source>
        <dbReference type="EMBL" id="GBF35590.1"/>
    </source>
</evidence>
<comment type="caution">
    <text evidence="1">The sequence shown here is derived from an EMBL/GenBank/DDBJ whole genome shotgun (WGS) entry which is preliminary data.</text>
</comment>
<dbReference type="Pfam" id="PF11136">
    <property type="entry name" value="DUF2889"/>
    <property type="match status" value="1"/>
</dbReference>
<evidence type="ECO:0008006" key="3">
    <source>
        <dbReference type="Google" id="ProtNLM"/>
    </source>
</evidence>
<keyword evidence="2" id="KW-1185">Reference proteome</keyword>
<organism evidence="1 2">
    <name type="scientific">Desulfocucumis palustris</name>
    <dbReference type="NCBI Taxonomy" id="1898651"/>
    <lineage>
        <taxon>Bacteria</taxon>
        <taxon>Bacillati</taxon>
        <taxon>Bacillota</taxon>
        <taxon>Clostridia</taxon>
        <taxon>Eubacteriales</taxon>
        <taxon>Desulfocucumaceae</taxon>
        <taxon>Desulfocucumis</taxon>
    </lineage>
</organism>
<dbReference type="InterPro" id="IPR021312">
    <property type="entry name" value="DUF2889"/>
</dbReference>
<dbReference type="RefSeq" id="WP_165792236.1">
    <property type="nucleotide sequence ID" value="NZ_BFAV01000173.1"/>
</dbReference>